<dbReference type="AlphaFoldDB" id="A0A3B3Z9V8"/>
<sequence>KRFTIKQIEKYLDTRLKGLHGRHAQNKGKDNICLIYKEKHMHTAKLDTKNSMSVHCSNTLESTTLICTKRSILFLSTSLLPKRTLAMCNFYFIFFLFSSNAEKLK</sequence>
<accession>A0A3B3Z9V8</accession>
<proteinExistence type="predicted"/>
<reference evidence="1" key="2">
    <citation type="submission" date="2025-09" db="UniProtKB">
        <authorList>
            <consortium name="Ensembl"/>
        </authorList>
    </citation>
    <scope>IDENTIFICATION</scope>
</reference>
<organism evidence="1 2">
    <name type="scientific">Periophthalmus magnuspinnatus</name>
    <dbReference type="NCBI Taxonomy" id="409849"/>
    <lineage>
        <taxon>Eukaryota</taxon>
        <taxon>Metazoa</taxon>
        <taxon>Chordata</taxon>
        <taxon>Craniata</taxon>
        <taxon>Vertebrata</taxon>
        <taxon>Euteleostomi</taxon>
        <taxon>Actinopterygii</taxon>
        <taxon>Neopterygii</taxon>
        <taxon>Teleostei</taxon>
        <taxon>Neoteleostei</taxon>
        <taxon>Acanthomorphata</taxon>
        <taxon>Gobiaria</taxon>
        <taxon>Gobiiformes</taxon>
        <taxon>Gobioidei</taxon>
        <taxon>Gobiidae</taxon>
        <taxon>Oxudercinae</taxon>
        <taxon>Periophthalmus</taxon>
    </lineage>
</organism>
<keyword evidence="2" id="KW-1185">Reference proteome</keyword>
<dbReference type="Ensembl" id="ENSPMGT00000001260.1">
    <property type="protein sequence ID" value="ENSPMGP00000001191.1"/>
    <property type="gene ID" value="ENSPMGG00000001072.1"/>
</dbReference>
<dbReference type="Proteomes" id="UP000261520">
    <property type="component" value="Unplaced"/>
</dbReference>
<reference evidence="1" key="1">
    <citation type="submission" date="2025-08" db="UniProtKB">
        <authorList>
            <consortium name="Ensembl"/>
        </authorList>
    </citation>
    <scope>IDENTIFICATION</scope>
</reference>
<evidence type="ECO:0000313" key="1">
    <source>
        <dbReference type="Ensembl" id="ENSPMGP00000001191.1"/>
    </source>
</evidence>
<name>A0A3B3Z9V8_9GOBI</name>
<evidence type="ECO:0000313" key="2">
    <source>
        <dbReference type="Proteomes" id="UP000261520"/>
    </source>
</evidence>
<protein>
    <submittedName>
        <fullName evidence="1">Uncharacterized protein</fullName>
    </submittedName>
</protein>